<keyword evidence="5" id="KW-0677">Repeat</keyword>
<evidence type="ECO:0000313" key="11">
    <source>
        <dbReference type="EMBL" id="CAB9499873.1"/>
    </source>
</evidence>
<reference evidence="11" key="1">
    <citation type="submission" date="2020-06" db="EMBL/GenBank/DDBJ databases">
        <authorList>
            <consortium name="Plant Systems Biology data submission"/>
        </authorList>
    </citation>
    <scope>NUCLEOTIDE SEQUENCE</scope>
    <source>
        <strain evidence="11">D6</strain>
    </source>
</reference>
<evidence type="ECO:0000256" key="7">
    <source>
        <dbReference type="ARBA" id="ARBA00023128"/>
    </source>
</evidence>
<dbReference type="InterPro" id="IPR018108">
    <property type="entry name" value="MCP_transmembrane"/>
</dbReference>
<organism evidence="11 12">
    <name type="scientific">Seminavis robusta</name>
    <dbReference type="NCBI Taxonomy" id="568900"/>
    <lineage>
        <taxon>Eukaryota</taxon>
        <taxon>Sar</taxon>
        <taxon>Stramenopiles</taxon>
        <taxon>Ochrophyta</taxon>
        <taxon>Bacillariophyta</taxon>
        <taxon>Bacillariophyceae</taxon>
        <taxon>Bacillariophycidae</taxon>
        <taxon>Naviculales</taxon>
        <taxon>Naviculaceae</taxon>
        <taxon>Seminavis</taxon>
    </lineage>
</organism>
<evidence type="ECO:0000256" key="3">
    <source>
        <dbReference type="ARBA" id="ARBA00022448"/>
    </source>
</evidence>
<dbReference type="Proteomes" id="UP001153069">
    <property type="component" value="Unassembled WGS sequence"/>
</dbReference>
<evidence type="ECO:0000256" key="5">
    <source>
        <dbReference type="ARBA" id="ARBA00022737"/>
    </source>
</evidence>
<name>A0A9N8H7L4_9STRA</name>
<keyword evidence="4 9" id="KW-0812">Transmembrane</keyword>
<evidence type="ECO:0000256" key="9">
    <source>
        <dbReference type="PROSITE-ProRule" id="PRU00282"/>
    </source>
</evidence>
<dbReference type="PROSITE" id="PS50920">
    <property type="entry name" value="SOLCAR"/>
    <property type="match status" value="3"/>
</dbReference>
<dbReference type="OrthoDB" id="193856at2759"/>
<sequence length="332" mass="35852">MSASPQQSGSETTSASRQSSLLQGAVAGTGSFSREALFGLMGGLAYGLTSPIVGHPFDTIKTKMQAEVAYKNATILQTVKSTFQQQGIRGFYRGFIPPLVGSMVYRGAGFSAYSGAYSACSKVEFLTKDIPFTGGLKPCVLVGALASSFARATIESPFDFVKLRYQIGQGVMQDAGASNDNNKPKSQIAARSFFSTPVQSIRHLYHGYTVTLIRTIGLLGPFFVLIDYSVRYYPEVVNSPLVGPFVKGGICATLAWTFAFPFETAKSVIQADTSGRYKQMRGATWKVLRELYSEGGIRRVYRGFGPGASRSFVANGASMVVYAFFQDSVRKA</sequence>
<gene>
    <name evidence="11" type="ORF">SEMRO_70_G039170.1</name>
</gene>
<dbReference type="InterPro" id="IPR050567">
    <property type="entry name" value="Mitochondrial_Carrier"/>
</dbReference>
<feature type="repeat" description="Solcar" evidence="9">
    <location>
        <begin position="34"/>
        <end position="119"/>
    </location>
</feature>
<dbReference type="PANTHER" id="PTHR45624:SF58">
    <property type="entry name" value="CARRIER PROTEIN, PUTATIVE-RELATED"/>
    <property type="match status" value="1"/>
</dbReference>
<keyword evidence="12" id="KW-1185">Reference proteome</keyword>
<dbReference type="Pfam" id="PF00153">
    <property type="entry name" value="Mito_carr"/>
    <property type="match status" value="3"/>
</dbReference>
<dbReference type="GO" id="GO:0000064">
    <property type="term" value="F:L-ornithine transmembrane transporter activity"/>
    <property type="evidence" value="ECO:0007669"/>
    <property type="project" value="TreeGrafter"/>
</dbReference>
<keyword evidence="6" id="KW-1133">Transmembrane helix</keyword>
<keyword evidence="8 9" id="KW-0472">Membrane</keyword>
<accession>A0A9N8H7L4</accession>
<dbReference type="PANTHER" id="PTHR45624">
    <property type="entry name" value="MITOCHONDRIAL BASIC AMINO ACIDS TRANSPORTER-RELATED"/>
    <property type="match status" value="1"/>
</dbReference>
<evidence type="ECO:0000256" key="2">
    <source>
        <dbReference type="ARBA" id="ARBA00006375"/>
    </source>
</evidence>
<evidence type="ECO:0000256" key="6">
    <source>
        <dbReference type="ARBA" id="ARBA00022989"/>
    </source>
</evidence>
<comment type="similarity">
    <text evidence="2 10">Belongs to the mitochondrial carrier (TC 2.A.29) family.</text>
</comment>
<evidence type="ECO:0000313" key="12">
    <source>
        <dbReference type="Proteomes" id="UP001153069"/>
    </source>
</evidence>
<evidence type="ECO:0000256" key="8">
    <source>
        <dbReference type="ARBA" id="ARBA00023136"/>
    </source>
</evidence>
<comment type="subcellular location">
    <subcellularLocation>
        <location evidence="1">Mitochondrion membrane</location>
        <topology evidence="1">Multi-pass membrane protein</topology>
    </subcellularLocation>
</comment>
<feature type="repeat" description="Solcar" evidence="9">
    <location>
        <begin position="134"/>
        <end position="232"/>
    </location>
</feature>
<keyword evidence="7" id="KW-0496">Mitochondrion</keyword>
<feature type="repeat" description="Solcar" evidence="9">
    <location>
        <begin position="239"/>
        <end position="328"/>
    </location>
</feature>
<dbReference type="GO" id="GO:0031966">
    <property type="term" value="C:mitochondrial membrane"/>
    <property type="evidence" value="ECO:0007669"/>
    <property type="project" value="UniProtKB-SubCell"/>
</dbReference>
<dbReference type="SUPFAM" id="SSF103506">
    <property type="entry name" value="Mitochondrial carrier"/>
    <property type="match status" value="1"/>
</dbReference>
<dbReference type="AlphaFoldDB" id="A0A9N8H7L4"/>
<proteinExistence type="inferred from homology"/>
<dbReference type="EMBL" id="CAICTM010000069">
    <property type="protein sequence ID" value="CAB9499873.1"/>
    <property type="molecule type" value="Genomic_DNA"/>
</dbReference>
<dbReference type="GO" id="GO:1990575">
    <property type="term" value="P:mitochondrial L-ornithine transmembrane transport"/>
    <property type="evidence" value="ECO:0007669"/>
    <property type="project" value="TreeGrafter"/>
</dbReference>
<evidence type="ECO:0000256" key="4">
    <source>
        <dbReference type="ARBA" id="ARBA00022692"/>
    </source>
</evidence>
<dbReference type="Gene3D" id="1.50.40.10">
    <property type="entry name" value="Mitochondrial carrier domain"/>
    <property type="match status" value="1"/>
</dbReference>
<protein>
    <submittedName>
        <fullName evidence="11">25 member 48</fullName>
    </submittedName>
</protein>
<comment type="caution">
    <text evidence="11">The sequence shown here is derived from an EMBL/GenBank/DDBJ whole genome shotgun (WGS) entry which is preliminary data.</text>
</comment>
<evidence type="ECO:0000256" key="10">
    <source>
        <dbReference type="RuleBase" id="RU000488"/>
    </source>
</evidence>
<keyword evidence="3 10" id="KW-0813">Transport</keyword>
<evidence type="ECO:0000256" key="1">
    <source>
        <dbReference type="ARBA" id="ARBA00004225"/>
    </source>
</evidence>
<dbReference type="InterPro" id="IPR023395">
    <property type="entry name" value="MCP_dom_sf"/>
</dbReference>